<evidence type="ECO:0000256" key="1">
    <source>
        <dbReference type="ARBA" id="ARBA00004429"/>
    </source>
</evidence>
<protein>
    <submittedName>
        <fullName evidence="9">TRAP transporter large permease</fullName>
    </submittedName>
</protein>
<dbReference type="PANTHER" id="PTHR33362">
    <property type="entry name" value="SIALIC ACID TRAP TRANSPORTER PERMEASE PROTEIN SIAT-RELATED"/>
    <property type="match status" value="1"/>
</dbReference>
<feature type="transmembrane region" description="Helical" evidence="7">
    <location>
        <begin position="357"/>
        <end position="379"/>
    </location>
</feature>
<dbReference type="RefSeq" id="WP_377770597.1">
    <property type="nucleotide sequence ID" value="NZ_JBHUOQ010000001.1"/>
</dbReference>
<evidence type="ECO:0000256" key="5">
    <source>
        <dbReference type="ARBA" id="ARBA00022989"/>
    </source>
</evidence>
<evidence type="ECO:0000313" key="10">
    <source>
        <dbReference type="Proteomes" id="UP001597519"/>
    </source>
</evidence>
<dbReference type="InterPro" id="IPR004681">
    <property type="entry name" value="TRAP_DctM"/>
</dbReference>
<evidence type="ECO:0000313" key="9">
    <source>
        <dbReference type="EMBL" id="MFD2828994.1"/>
    </source>
</evidence>
<evidence type="ECO:0000256" key="4">
    <source>
        <dbReference type="ARBA" id="ARBA00022692"/>
    </source>
</evidence>
<evidence type="ECO:0000256" key="6">
    <source>
        <dbReference type="ARBA" id="ARBA00023136"/>
    </source>
</evidence>
<feature type="transmembrane region" description="Helical" evidence="7">
    <location>
        <begin position="46"/>
        <end position="68"/>
    </location>
</feature>
<feature type="transmembrane region" description="Helical" evidence="7">
    <location>
        <begin position="332"/>
        <end position="351"/>
    </location>
</feature>
<keyword evidence="6 7" id="KW-0472">Membrane</keyword>
<keyword evidence="3" id="KW-0997">Cell inner membrane</keyword>
<keyword evidence="2" id="KW-1003">Cell membrane</keyword>
<gene>
    <name evidence="9" type="ORF">ACFSX4_00850</name>
</gene>
<feature type="transmembrane region" description="Helical" evidence="7">
    <location>
        <begin position="213"/>
        <end position="233"/>
    </location>
</feature>
<evidence type="ECO:0000259" key="8">
    <source>
        <dbReference type="Pfam" id="PF06808"/>
    </source>
</evidence>
<reference evidence="10" key="1">
    <citation type="journal article" date="2019" name="Int. J. Syst. Evol. Microbiol.">
        <title>The Global Catalogue of Microorganisms (GCM) 10K type strain sequencing project: providing services to taxonomists for standard genome sequencing and annotation.</title>
        <authorList>
            <consortium name="The Broad Institute Genomics Platform"/>
            <consortium name="The Broad Institute Genome Sequencing Center for Infectious Disease"/>
            <person name="Wu L."/>
            <person name="Ma J."/>
        </authorList>
    </citation>
    <scope>NUCLEOTIDE SEQUENCE [LARGE SCALE GENOMIC DNA]</scope>
    <source>
        <strain evidence="10">KCTC 33575</strain>
    </source>
</reference>
<evidence type="ECO:0000256" key="3">
    <source>
        <dbReference type="ARBA" id="ARBA00022519"/>
    </source>
</evidence>
<feature type="transmembrane region" description="Helical" evidence="7">
    <location>
        <begin position="6"/>
        <end position="34"/>
    </location>
</feature>
<comment type="subcellular location">
    <subcellularLocation>
        <location evidence="1">Cell inner membrane</location>
        <topology evidence="1">Multi-pass membrane protein</topology>
    </subcellularLocation>
</comment>
<keyword evidence="4 7" id="KW-0812">Transmembrane</keyword>
<evidence type="ECO:0000256" key="2">
    <source>
        <dbReference type="ARBA" id="ARBA00022475"/>
    </source>
</evidence>
<evidence type="ECO:0000256" key="7">
    <source>
        <dbReference type="SAM" id="Phobius"/>
    </source>
</evidence>
<keyword evidence="5 7" id="KW-1133">Transmembrane helix</keyword>
<feature type="domain" description="TRAP C4-dicarboxylate transport system permease DctM subunit" evidence="8">
    <location>
        <begin position="6"/>
        <end position="414"/>
    </location>
</feature>
<feature type="transmembrane region" description="Helical" evidence="7">
    <location>
        <begin position="138"/>
        <end position="161"/>
    </location>
</feature>
<feature type="transmembrane region" description="Helical" evidence="7">
    <location>
        <begin position="167"/>
        <end position="192"/>
    </location>
</feature>
<feature type="transmembrane region" description="Helical" evidence="7">
    <location>
        <begin position="303"/>
        <end position="325"/>
    </location>
</feature>
<organism evidence="9 10">
    <name type="scientific">Corticicoccus populi</name>
    <dbReference type="NCBI Taxonomy" id="1812821"/>
    <lineage>
        <taxon>Bacteria</taxon>
        <taxon>Bacillati</taxon>
        <taxon>Bacillota</taxon>
        <taxon>Bacilli</taxon>
        <taxon>Bacillales</taxon>
        <taxon>Staphylococcaceae</taxon>
        <taxon>Corticicoccus</taxon>
    </lineage>
</organism>
<feature type="transmembrane region" description="Helical" evidence="7">
    <location>
        <begin position="239"/>
        <end position="255"/>
    </location>
</feature>
<dbReference type="PANTHER" id="PTHR33362:SF5">
    <property type="entry name" value="C4-DICARBOXYLATE TRAP TRANSPORTER LARGE PERMEASE PROTEIN DCTM"/>
    <property type="match status" value="1"/>
</dbReference>
<dbReference type="Proteomes" id="UP001597519">
    <property type="component" value="Unassembled WGS sequence"/>
</dbReference>
<comment type="caution">
    <text evidence="9">The sequence shown here is derived from an EMBL/GenBank/DDBJ whole genome shotgun (WGS) entry which is preliminary data.</text>
</comment>
<dbReference type="Pfam" id="PF06808">
    <property type="entry name" value="DctM"/>
    <property type="match status" value="1"/>
</dbReference>
<name>A0ABW5WRR5_9STAP</name>
<feature type="transmembrane region" description="Helical" evidence="7">
    <location>
        <begin position="399"/>
        <end position="420"/>
    </location>
</feature>
<keyword evidence="10" id="KW-1185">Reference proteome</keyword>
<sequence length="424" mass="45216">MIAVLIILLLLFLMTSVPIFVSLGLSAFLAVLLLSGTEPMVIVQRLFGGLDQFSLMALPFFILAANIMDAGGLSKRILKFSRDLVGHLSGGIALTTQVSSMFFGALSGSSPATVIAIGKIMYPEMNRGGYDKSFSSGLLASAGAVSLVIPPSITLIIFGAVTGVSVGSLFIAGIGAGIILGLTSIVYIYIYAKVKNLPRDKKATFNELTKSFFKAWWSLLVPVIILGGIYSGIFSPTEAAGVTVVYALIVGLFIYKEISLKDLYQVCMSSAVTSAQVLVLVASAQVLGWVLTRQQVPQQVAGFIVDNVSSVILFLLLLNLVLLVMGMFMEGVAAIIVTAPLIFPAAVELGVDPVHLGIIMIVNLAIGMYTPPFGMNIYVAQSITRLSMKEMMPGIGRFLIVNIIGLFIITYIPDISLFLLKIVE</sequence>
<dbReference type="PIRSF" id="PIRSF006066">
    <property type="entry name" value="HI0050"/>
    <property type="match status" value="1"/>
</dbReference>
<feature type="transmembrane region" description="Helical" evidence="7">
    <location>
        <begin position="267"/>
        <end position="291"/>
    </location>
</feature>
<accession>A0ABW5WRR5</accession>
<dbReference type="InterPro" id="IPR010656">
    <property type="entry name" value="DctM"/>
</dbReference>
<proteinExistence type="predicted"/>
<dbReference type="EMBL" id="JBHUOQ010000001">
    <property type="protein sequence ID" value="MFD2828994.1"/>
    <property type="molecule type" value="Genomic_DNA"/>
</dbReference>
<dbReference type="NCBIfam" id="TIGR00786">
    <property type="entry name" value="dctM"/>
    <property type="match status" value="1"/>
</dbReference>